<dbReference type="GO" id="GO:0006999">
    <property type="term" value="P:nuclear pore organization"/>
    <property type="evidence" value="ECO:0007669"/>
    <property type="project" value="TreeGrafter"/>
</dbReference>
<dbReference type="RefSeq" id="XP_024664402.1">
    <property type="nucleotide sequence ID" value="XM_024808634.1"/>
</dbReference>
<feature type="region of interest" description="Disordered" evidence="5">
    <location>
        <begin position="445"/>
        <end position="467"/>
    </location>
</feature>
<accession>A0A2T0FHM1</accession>
<dbReference type="STRING" id="45607.A0A2T0FHM1"/>
<keyword evidence="3" id="KW-0813">Transport</keyword>
<dbReference type="PANTHER" id="PTHR31344:SF0">
    <property type="entry name" value="NUCLEAR PORE COMPLEX PROTEIN NUP205"/>
    <property type="match status" value="1"/>
</dbReference>
<dbReference type="InterPro" id="IPR016024">
    <property type="entry name" value="ARM-type_fold"/>
</dbReference>
<comment type="caution">
    <text evidence="6">The sequence shown here is derived from an EMBL/GenBank/DDBJ whole genome shotgun (WGS) entry which is preliminary data.</text>
</comment>
<comment type="similarity">
    <text evidence="2">Belongs to the NUP186/NUP192/NUP205 family.</text>
</comment>
<dbReference type="OrthoDB" id="2019644at2759"/>
<dbReference type="InterPro" id="IPR021827">
    <property type="entry name" value="Nup186/Nup192/Nup205"/>
</dbReference>
<keyword evidence="7" id="KW-1185">Reference proteome</keyword>
<dbReference type="GeneID" id="36515825"/>
<evidence type="ECO:0000256" key="5">
    <source>
        <dbReference type="SAM" id="MobiDB-lite"/>
    </source>
</evidence>
<comment type="subcellular location">
    <subcellularLocation>
        <location evidence="1">Nucleus</location>
    </subcellularLocation>
</comment>
<name>A0A2T0FHM1_9ASCO</name>
<gene>
    <name evidence="6" type="ORF">B9G98_02077</name>
</gene>
<protein>
    <recommendedName>
        <fullName evidence="8">Nucleoporin NUP192</fullName>
    </recommendedName>
</protein>
<evidence type="ECO:0000256" key="2">
    <source>
        <dbReference type="ARBA" id="ARBA00005892"/>
    </source>
</evidence>
<dbReference type="GO" id="GO:0044611">
    <property type="term" value="C:nuclear pore inner ring"/>
    <property type="evidence" value="ECO:0007669"/>
    <property type="project" value="TreeGrafter"/>
</dbReference>
<proteinExistence type="inferred from homology"/>
<evidence type="ECO:0000256" key="4">
    <source>
        <dbReference type="ARBA" id="ARBA00023242"/>
    </source>
</evidence>
<reference evidence="6 7" key="1">
    <citation type="submission" date="2017-04" db="EMBL/GenBank/DDBJ databases">
        <title>Genome sequencing of [Candida] sorbophila.</title>
        <authorList>
            <person name="Ahn J.O."/>
        </authorList>
    </citation>
    <scope>NUCLEOTIDE SEQUENCE [LARGE SCALE GENOMIC DNA]</scope>
    <source>
        <strain evidence="6 7">DS02</strain>
    </source>
</reference>
<dbReference type="Pfam" id="PF11894">
    <property type="entry name" value="Nup192"/>
    <property type="match status" value="2"/>
</dbReference>
<evidence type="ECO:0008006" key="8">
    <source>
        <dbReference type="Google" id="ProtNLM"/>
    </source>
</evidence>
<organism evidence="6 7">
    <name type="scientific">Wickerhamiella sorbophila</name>
    <dbReference type="NCBI Taxonomy" id="45607"/>
    <lineage>
        <taxon>Eukaryota</taxon>
        <taxon>Fungi</taxon>
        <taxon>Dikarya</taxon>
        <taxon>Ascomycota</taxon>
        <taxon>Saccharomycotina</taxon>
        <taxon>Dipodascomycetes</taxon>
        <taxon>Dipodascales</taxon>
        <taxon>Trichomonascaceae</taxon>
        <taxon>Wickerhamiella</taxon>
    </lineage>
</organism>
<evidence type="ECO:0000313" key="7">
    <source>
        <dbReference type="Proteomes" id="UP000238350"/>
    </source>
</evidence>
<dbReference type="SUPFAM" id="SSF48371">
    <property type="entry name" value="ARM repeat"/>
    <property type="match status" value="1"/>
</dbReference>
<evidence type="ECO:0000313" key="6">
    <source>
        <dbReference type="EMBL" id="PRT54457.1"/>
    </source>
</evidence>
<feature type="compositionally biased region" description="Basic and acidic residues" evidence="5">
    <location>
        <begin position="457"/>
        <end position="467"/>
    </location>
</feature>
<dbReference type="PANTHER" id="PTHR31344">
    <property type="entry name" value="NUCLEAR PORE COMPLEX PROTEIN NUP205"/>
    <property type="match status" value="1"/>
</dbReference>
<dbReference type="GO" id="GO:0017056">
    <property type="term" value="F:structural constituent of nuclear pore"/>
    <property type="evidence" value="ECO:0007669"/>
    <property type="project" value="TreeGrafter"/>
</dbReference>
<keyword evidence="4" id="KW-0539">Nucleus</keyword>
<sequence length="1457" mass="160058">MQWNTEPFVAVYEAIQEPGLSVDEAVRLTADMTEDLSKLFAAPAKSETSRQTLGKQVVEFDGIEYRLSEDFVNSAAQVSDELNIDELVAAKLVHYTYEESQRRGISPVDAALAGFYTRRQYIIAILTLLVENFGKDQALKPVLGSSPFTAASDALQAVEARLVDLDEKTKRGEFMGLDMNLKFVQTLRVQRDFLVQEHQELGVLGNRLIKANHATPDEIIRLLSHMATFTTYSTRMLAYVSIITTFFAGLDPYIEPSGLASPVSDSDAGRIFVSLTGDAAKHTWKLKWWHGAVQLVFTAFYAGFITTSDRSKHTYAEILVAVRSAVNLGGFETLMALASDINSVPNLSSATGNDFTPVVRTRVPSMVLWSPTVLPELIDILFPALQLLIEALTANLADILKEMRLNEEDMYLALATAGTAPPDQAFAPSQQLLHVLPEGRLQMRHKESGEASKTPHPSKDSAPHSGPGRDLERFFLFVAYTYRNRPDAGLKFWNDKQNSLYGFLVWASQCQVAFMAATFAELLTAVSAGPQAAAHCHAFLQQPIKSGKNVFVLRWQSLHDLLGHYALEIDPNAKRDEPEPAPETKSFDMATQGIGSADAVESKRVKEPSNETLRPLDEDTMMVALAYLGLVRQVVSDNSEASVALSTPPHDLIDQIFKLLCFQTPMVASLLAALAAFAQHTDPHRLWMGLDDWAFAATIHVPGSLLRPLPTLPPRLDSLLRSVPEVQAFTALLRELVSKKDTKFSPRLDDYIQFVLGEVLATTGSDKIDKNDRVILLEASLSLAHELGAPAHRLLSTPPVYASIFKLLFTGLEDIADLSSSHLLVRAIVTAMRVVIDMLSANIVDPMLFNLQVTPNLALYMGSLHTEIARVSVQLFSLLKNTPEFMAGGGRSDRVLSILQSASDSDRIRYGLMEQLQREDTEFDVKLSILDLLASYLVTESDSKGTVAHQLLGFRVHALGHLALDTAPGGIASGASLLDTIGALLGSAVSDMSGWVEESCAAIAARTSGIVAHLCRDPLSSKIVLEHLRESEFLLTLLDLEPTLSLDWSLSQQARRDFFVHRANLLDMLAHEVHHVGQDKMLSLLSRYQQTLMDLENPGKSALRLLDFMKFANDDAASAQLQCLRSWCQLVPVLVNTPGDHLTFVLETIQTLVPKLAEYGRTDPEFCRPLASLLVLLLEQYQSATGKEQVSFDRMHPLFQAALLAIQTSVSTPDLRADLYVICYQIIKMILINGDQAAFEHKLRLVITAGARLVQVVANDALGFDERLRLVALIFLYDLAALARRANSPFIEQALVRYNIVNLLIQAIPSLDTGIARTSPTAASDRSALKVTLALLLQLAQTRYSADFILGGGLLDVLDQSLLLKPSASGQQQPHSDILLVLFQLVAAVIVAMGADNKDVIQQARQMLERHQHLLLVVLRTDAEAHGLGNLAGLADVVVLLISLTGFVPNRMPLATV</sequence>
<evidence type="ECO:0000256" key="3">
    <source>
        <dbReference type="ARBA" id="ARBA00022448"/>
    </source>
</evidence>
<dbReference type="Proteomes" id="UP000238350">
    <property type="component" value="Unassembled WGS sequence"/>
</dbReference>
<dbReference type="EMBL" id="NDIQ01000021">
    <property type="protein sequence ID" value="PRT54457.1"/>
    <property type="molecule type" value="Genomic_DNA"/>
</dbReference>
<evidence type="ECO:0000256" key="1">
    <source>
        <dbReference type="ARBA" id="ARBA00004123"/>
    </source>
</evidence>